<dbReference type="HOGENOM" id="CLU_2205628_0_0_11"/>
<name>L1MJB1_9CORY</name>
<dbReference type="AlphaFoldDB" id="L1MJB1"/>
<gene>
    <name evidence="2" type="ORF">HMPREF9997_00735</name>
</gene>
<protein>
    <submittedName>
        <fullName evidence="2">Uncharacterized protein</fullName>
    </submittedName>
</protein>
<accession>L1MJB1</accession>
<comment type="caution">
    <text evidence="2">The sequence shown here is derived from an EMBL/GenBank/DDBJ whole genome shotgun (WGS) entry which is preliminary data.</text>
</comment>
<dbReference type="EMBL" id="AMEM01000012">
    <property type="protein sequence ID" value="EKX91363.1"/>
    <property type="molecule type" value="Genomic_DNA"/>
</dbReference>
<keyword evidence="3" id="KW-1185">Reference proteome</keyword>
<keyword evidence="1" id="KW-0812">Transmembrane</keyword>
<sequence>MLTIVSVILLLVTICSLPAKGIRNITVSDKKEIRFTFNDRPIVIDISLRSLVLRWLTLAIGAVAYFWIRDLLGVDDTYNWGSFIYVTSGAALFLFIVAVYGWPRKSK</sequence>
<evidence type="ECO:0000256" key="1">
    <source>
        <dbReference type="SAM" id="Phobius"/>
    </source>
</evidence>
<feature type="transmembrane region" description="Helical" evidence="1">
    <location>
        <begin position="46"/>
        <end position="68"/>
    </location>
</feature>
<dbReference type="Proteomes" id="UP000010445">
    <property type="component" value="Unassembled WGS sequence"/>
</dbReference>
<reference evidence="2 3" key="1">
    <citation type="submission" date="2012-05" db="EMBL/GenBank/DDBJ databases">
        <authorList>
            <person name="Weinstock G."/>
            <person name="Sodergren E."/>
            <person name="Lobos E.A."/>
            <person name="Fulton L."/>
            <person name="Fulton R."/>
            <person name="Courtney L."/>
            <person name="Fronick C."/>
            <person name="O'Laughlin M."/>
            <person name="Godfrey J."/>
            <person name="Wilson R.M."/>
            <person name="Miner T."/>
            <person name="Farmer C."/>
            <person name="Delehaunty K."/>
            <person name="Cordes M."/>
            <person name="Minx P."/>
            <person name="Tomlinson C."/>
            <person name="Chen J."/>
            <person name="Wollam A."/>
            <person name="Pepin K.H."/>
            <person name="Bhonagiri V."/>
            <person name="Zhang X."/>
            <person name="Suruliraj S."/>
            <person name="Warren W."/>
            <person name="Mitreva M."/>
            <person name="Mardis E.R."/>
            <person name="Wilson R.K."/>
        </authorList>
    </citation>
    <scope>NUCLEOTIDE SEQUENCE [LARGE SCALE GENOMIC DNA]</scope>
    <source>
        <strain evidence="2 3">F0235</strain>
    </source>
</reference>
<keyword evidence="1" id="KW-1133">Transmembrane helix</keyword>
<keyword evidence="1" id="KW-0472">Membrane</keyword>
<evidence type="ECO:0000313" key="3">
    <source>
        <dbReference type="Proteomes" id="UP000010445"/>
    </source>
</evidence>
<feature type="transmembrane region" description="Helical" evidence="1">
    <location>
        <begin position="6"/>
        <end position="25"/>
    </location>
</feature>
<dbReference type="PATRIC" id="fig|1035195.3.peg.657"/>
<feature type="transmembrane region" description="Helical" evidence="1">
    <location>
        <begin position="80"/>
        <end position="102"/>
    </location>
</feature>
<proteinExistence type="predicted"/>
<evidence type="ECO:0000313" key="2">
    <source>
        <dbReference type="EMBL" id="EKX91363.1"/>
    </source>
</evidence>
<organism evidence="2 3">
    <name type="scientific">Corynebacterium durum F0235</name>
    <dbReference type="NCBI Taxonomy" id="1035195"/>
    <lineage>
        <taxon>Bacteria</taxon>
        <taxon>Bacillati</taxon>
        <taxon>Actinomycetota</taxon>
        <taxon>Actinomycetes</taxon>
        <taxon>Mycobacteriales</taxon>
        <taxon>Corynebacteriaceae</taxon>
        <taxon>Corynebacterium</taxon>
    </lineage>
</organism>
<dbReference type="STRING" id="1035195.HMPREF9997_00735"/>